<protein>
    <recommendedName>
        <fullName evidence="9">Transmembrane protein</fullName>
    </recommendedName>
</protein>
<dbReference type="PANTHER" id="PTHR43302:SF15">
    <property type="entry name" value="SILICON EFFLUX TRANSPORTER LSI2"/>
    <property type="match status" value="1"/>
</dbReference>
<dbReference type="Proteomes" id="UP000594261">
    <property type="component" value="Chromosome 5"/>
</dbReference>
<evidence type="ECO:0000313" key="8">
    <source>
        <dbReference type="Proteomes" id="UP000594261"/>
    </source>
</evidence>
<comment type="subcellular location">
    <subcellularLocation>
        <location evidence="1">Cell membrane</location>
        <topology evidence="1">Multi-pass membrane protein</topology>
    </subcellularLocation>
</comment>
<sequence length="157" mass="17722">MALASSVKVVLGSIAFAIFWVLAVFPDVPFLPVGRTEYDAIDLQILGLLFGTMVVSVYGCQFGYGYYRVLMIGYPWVKFSGRVWVYPIHGRSMAIPSRRPPQIFLLYFLFPGAILPLQIFKFRYHIMMHTLLQTDLRFGVILSDSVTGAVERVASFA</sequence>
<dbReference type="InterPro" id="IPR015947">
    <property type="entry name" value="PUA-like_sf"/>
</dbReference>
<evidence type="ECO:0000256" key="3">
    <source>
        <dbReference type="ARBA" id="ARBA00022692"/>
    </source>
</evidence>
<dbReference type="Gene3D" id="2.30.130.40">
    <property type="entry name" value="LON domain-like"/>
    <property type="match status" value="1"/>
</dbReference>
<dbReference type="EnsemblPlants" id="QL05p047111:mrna">
    <property type="protein sequence ID" value="QL05p047111:mrna"/>
    <property type="gene ID" value="QL05p047111"/>
</dbReference>
<evidence type="ECO:0000256" key="6">
    <source>
        <dbReference type="SAM" id="Phobius"/>
    </source>
</evidence>
<feature type="transmembrane region" description="Helical" evidence="6">
    <location>
        <begin position="6"/>
        <end position="25"/>
    </location>
</feature>
<evidence type="ECO:0008006" key="9">
    <source>
        <dbReference type="Google" id="ProtNLM"/>
    </source>
</evidence>
<dbReference type="InterPro" id="IPR046336">
    <property type="entry name" value="Lon_prtase_N_sf"/>
</dbReference>
<dbReference type="GO" id="GO:0005886">
    <property type="term" value="C:plasma membrane"/>
    <property type="evidence" value="ECO:0007669"/>
    <property type="project" value="UniProtKB-SubCell"/>
</dbReference>
<keyword evidence="8" id="KW-1185">Reference proteome</keyword>
<keyword evidence="4 6" id="KW-1133">Transmembrane helix</keyword>
<reference evidence="7" key="2">
    <citation type="submission" date="2021-01" db="UniProtKB">
        <authorList>
            <consortium name="EnsemblPlants"/>
        </authorList>
    </citation>
    <scope>IDENTIFICATION</scope>
</reference>
<evidence type="ECO:0000313" key="7">
    <source>
        <dbReference type="EnsemblPlants" id="QL05p047111:mrna"/>
    </source>
</evidence>
<evidence type="ECO:0000256" key="4">
    <source>
        <dbReference type="ARBA" id="ARBA00022989"/>
    </source>
</evidence>
<dbReference type="Gramene" id="QL05p047111:mrna">
    <property type="protein sequence ID" value="QL05p047111:mrna"/>
    <property type="gene ID" value="QL05p047111"/>
</dbReference>
<keyword evidence="2" id="KW-1003">Cell membrane</keyword>
<feature type="transmembrane region" description="Helical" evidence="6">
    <location>
        <begin position="103"/>
        <end position="120"/>
    </location>
</feature>
<reference evidence="7 8" key="1">
    <citation type="journal article" date="2016" name="G3 (Bethesda)">
        <title>First Draft Assembly and Annotation of the Genome of a California Endemic Oak Quercus lobata Nee (Fagaceae).</title>
        <authorList>
            <person name="Sork V.L."/>
            <person name="Fitz-Gibbon S.T."/>
            <person name="Puiu D."/>
            <person name="Crepeau M."/>
            <person name="Gugger P.F."/>
            <person name="Sherman R."/>
            <person name="Stevens K."/>
            <person name="Langley C.H."/>
            <person name="Pellegrini M."/>
            <person name="Salzberg S.L."/>
        </authorList>
    </citation>
    <scope>NUCLEOTIDE SEQUENCE [LARGE SCALE GENOMIC DNA]</scope>
    <source>
        <strain evidence="7 8">cv. SW786</strain>
    </source>
</reference>
<proteinExistence type="predicted"/>
<name>A0A7N2LPC8_QUELO</name>
<dbReference type="InParanoid" id="A0A7N2LPC8"/>
<evidence type="ECO:0000256" key="1">
    <source>
        <dbReference type="ARBA" id="ARBA00004651"/>
    </source>
</evidence>
<organism evidence="7 8">
    <name type="scientific">Quercus lobata</name>
    <name type="common">Valley oak</name>
    <dbReference type="NCBI Taxonomy" id="97700"/>
    <lineage>
        <taxon>Eukaryota</taxon>
        <taxon>Viridiplantae</taxon>
        <taxon>Streptophyta</taxon>
        <taxon>Embryophyta</taxon>
        <taxon>Tracheophyta</taxon>
        <taxon>Spermatophyta</taxon>
        <taxon>Magnoliopsida</taxon>
        <taxon>eudicotyledons</taxon>
        <taxon>Gunneridae</taxon>
        <taxon>Pentapetalae</taxon>
        <taxon>rosids</taxon>
        <taxon>fabids</taxon>
        <taxon>Fagales</taxon>
        <taxon>Fagaceae</taxon>
        <taxon>Quercus</taxon>
    </lineage>
</organism>
<dbReference type="PANTHER" id="PTHR43302">
    <property type="entry name" value="TRANSPORTER ARSB-RELATED"/>
    <property type="match status" value="1"/>
</dbReference>
<feature type="transmembrane region" description="Helical" evidence="6">
    <location>
        <begin position="45"/>
        <end position="67"/>
    </location>
</feature>
<dbReference type="AlphaFoldDB" id="A0A7N2LPC8"/>
<keyword evidence="3 6" id="KW-0812">Transmembrane</keyword>
<dbReference type="SUPFAM" id="SSF88697">
    <property type="entry name" value="PUA domain-like"/>
    <property type="match status" value="1"/>
</dbReference>
<accession>A0A7N2LPC8</accession>
<evidence type="ECO:0000256" key="5">
    <source>
        <dbReference type="ARBA" id="ARBA00023136"/>
    </source>
</evidence>
<keyword evidence="5 6" id="KW-0472">Membrane</keyword>
<dbReference type="EMBL" id="LRBV02000005">
    <property type="status" value="NOT_ANNOTATED_CDS"/>
    <property type="molecule type" value="Genomic_DNA"/>
</dbReference>
<evidence type="ECO:0000256" key="2">
    <source>
        <dbReference type="ARBA" id="ARBA00022475"/>
    </source>
</evidence>